<keyword evidence="2" id="KW-0805">Transcription regulation</keyword>
<dbReference type="InterPro" id="IPR014325">
    <property type="entry name" value="RNA_pol_sigma-E_actinobac"/>
</dbReference>
<dbReference type="SUPFAM" id="SSF88946">
    <property type="entry name" value="Sigma2 domain of RNA polymerase sigma factors"/>
    <property type="match status" value="1"/>
</dbReference>
<keyword evidence="3" id="KW-0731">Sigma factor</keyword>
<dbReference type="NCBIfam" id="TIGR02983">
    <property type="entry name" value="SigE-fam_strep"/>
    <property type="match status" value="1"/>
</dbReference>
<dbReference type="PANTHER" id="PTHR43133:SF50">
    <property type="entry name" value="ECF RNA POLYMERASE SIGMA FACTOR SIGM"/>
    <property type="match status" value="1"/>
</dbReference>
<protein>
    <submittedName>
        <fullName evidence="7">SigE family RNA polymerase sigma factor</fullName>
    </submittedName>
</protein>
<organism evidence="7 8">
    <name type="scientific">Dactylosporangium salmoneum</name>
    <dbReference type="NCBI Taxonomy" id="53361"/>
    <lineage>
        <taxon>Bacteria</taxon>
        <taxon>Bacillati</taxon>
        <taxon>Actinomycetota</taxon>
        <taxon>Actinomycetes</taxon>
        <taxon>Micromonosporales</taxon>
        <taxon>Micromonosporaceae</taxon>
        <taxon>Dactylosporangium</taxon>
    </lineage>
</organism>
<dbReference type="PANTHER" id="PTHR43133">
    <property type="entry name" value="RNA POLYMERASE ECF-TYPE SIGMA FACTO"/>
    <property type="match status" value="1"/>
</dbReference>
<accession>A0ABN3GE16</accession>
<sequence>MRVTFEEFLGARLAALSRYATALAGDPDTGADILQDVLIKAQPRWARIAAMDSPEAYVRRMVINELTSARRQVAARLRREWANHSAPPAGLDVDERVAQRDALVRMIRQLPTKQRIVVVLRYLEDMSDADIAVLMGCSLVTVRTQASRALATLRGIAPQPSLEQR</sequence>
<keyword evidence="5" id="KW-0804">Transcription</keyword>
<dbReference type="InterPro" id="IPR036388">
    <property type="entry name" value="WH-like_DNA-bd_sf"/>
</dbReference>
<proteinExistence type="inferred from homology"/>
<comment type="similarity">
    <text evidence="1">Belongs to the sigma-70 factor family. ECF subfamily.</text>
</comment>
<dbReference type="InterPro" id="IPR013324">
    <property type="entry name" value="RNA_pol_sigma_r3/r4-like"/>
</dbReference>
<dbReference type="SUPFAM" id="SSF88659">
    <property type="entry name" value="Sigma3 and sigma4 domains of RNA polymerase sigma factors"/>
    <property type="match status" value="1"/>
</dbReference>
<evidence type="ECO:0000256" key="1">
    <source>
        <dbReference type="ARBA" id="ARBA00010641"/>
    </source>
</evidence>
<keyword evidence="8" id="KW-1185">Reference proteome</keyword>
<dbReference type="NCBIfam" id="TIGR02937">
    <property type="entry name" value="sigma70-ECF"/>
    <property type="match status" value="1"/>
</dbReference>
<dbReference type="InterPro" id="IPR014284">
    <property type="entry name" value="RNA_pol_sigma-70_dom"/>
</dbReference>
<evidence type="ECO:0000256" key="3">
    <source>
        <dbReference type="ARBA" id="ARBA00023082"/>
    </source>
</evidence>
<dbReference type="Proteomes" id="UP001501444">
    <property type="component" value="Unassembled WGS sequence"/>
</dbReference>
<feature type="domain" description="RNA polymerase sigma factor 70 region 4 type 2" evidence="6">
    <location>
        <begin position="101"/>
        <end position="153"/>
    </location>
</feature>
<reference evidence="7 8" key="1">
    <citation type="journal article" date="2019" name="Int. J. Syst. Evol. Microbiol.">
        <title>The Global Catalogue of Microorganisms (GCM) 10K type strain sequencing project: providing services to taxonomists for standard genome sequencing and annotation.</title>
        <authorList>
            <consortium name="The Broad Institute Genomics Platform"/>
            <consortium name="The Broad Institute Genome Sequencing Center for Infectious Disease"/>
            <person name="Wu L."/>
            <person name="Ma J."/>
        </authorList>
    </citation>
    <scope>NUCLEOTIDE SEQUENCE [LARGE SCALE GENOMIC DNA]</scope>
    <source>
        <strain evidence="7 8">JCM 3272</strain>
    </source>
</reference>
<gene>
    <name evidence="7" type="ORF">GCM10010170_038750</name>
</gene>
<evidence type="ECO:0000259" key="6">
    <source>
        <dbReference type="Pfam" id="PF08281"/>
    </source>
</evidence>
<keyword evidence="4" id="KW-0238">DNA-binding</keyword>
<dbReference type="InterPro" id="IPR013249">
    <property type="entry name" value="RNA_pol_sigma70_r4_t2"/>
</dbReference>
<dbReference type="Gene3D" id="1.10.1740.10">
    <property type="match status" value="1"/>
</dbReference>
<evidence type="ECO:0000256" key="2">
    <source>
        <dbReference type="ARBA" id="ARBA00023015"/>
    </source>
</evidence>
<dbReference type="Gene3D" id="1.10.10.10">
    <property type="entry name" value="Winged helix-like DNA-binding domain superfamily/Winged helix DNA-binding domain"/>
    <property type="match status" value="1"/>
</dbReference>
<name>A0ABN3GE16_9ACTN</name>
<evidence type="ECO:0000313" key="7">
    <source>
        <dbReference type="EMBL" id="GAA2349516.1"/>
    </source>
</evidence>
<evidence type="ECO:0000256" key="4">
    <source>
        <dbReference type="ARBA" id="ARBA00023125"/>
    </source>
</evidence>
<dbReference type="Pfam" id="PF08281">
    <property type="entry name" value="Sigma70_r4_2"/>
    <property type="match status" value="1"/>
</dbReference>
<comment type="caution">
    <text evidence="7">The sequence shown here is derived from an EMBL/GenBank/DDBJ whole genome shotgun (WGS) entry which is preliminary data.</text>
</comment>
<dbReference type="EMBL" id="BAAARV010000027">
    <property type="protein sequence ID" value="GAA2349516.1"/>
    <property type="molecule type" value="Genomic_DNA"/>
</dbReference>
<dbReference type="RefSeq" id="WP_344613819.1">
    <property type="nucleotide sequence ID" value="NZ_BAAARV010000027.1"/>
</dbReference>
<dbReference type="InterPro" id="IPR013325">
    <property type="entry name" value="RNA_pol_sigma_r2"/>
</dbReference>
<evidence type="ECO:0000256" key="5">
    <source>
        <dbReference type="ARBA" id="ARBA00023163"/>
    </source>
</evidence>
<dbReference type="CDD" id="cd06171">
    <property type="entry name" value="Sigma70_r4"/>
    <property type="match status" value="1"/>
</dbReference>
<evidence type="ECO:0000313" key="8">
    <source>
        <dbReference type="Proteomes" id="UP001501444"/>
    </source>
</evidence>
<dbReference type="InterPro" id="IPR039425">
    <property type="entry name" value="RNA_pol_sigma-70-like"/>
</dbReference>